<proteinExistence type="predicted"/>
<feature type="transmembrane region" description="Helical" evidence="1">
    <location>
        <begin position="74"/>
        <end position="96"/>
    </location>
</feature>
<reference evidence="3" key="1">
    <citation type="journal article" date="2019" name="Int. J. Syst. Evol. Microbiol.">
        <title>The Global Catalogue of Microorganisms (GCM) 10K type strain sequencing project: providing services to taxonomists for standard genome sequencing and annotation.</title>
        <authorList>
            <consortium name="The Broad Institute Genomics Platform"/>
            <consortium name="The Broad Institute Genome Sequencing Center for Infectious Disease"/>
            <person name="Wu L."/>
            <person name="Ma J."/>
        </authorList>
    </citation>
    <scope>NUCLEOTIDE SEQUENCE [LARGE SCALE GENOMIC DNA]</scope>
    <source>
        <strain evidence="3">KCTC 42644</strain>
    </source>
</reference>
<evidence type="ECO:0000313" key="3">
    <source>
        <dbReference type="Proteomes" id="UP001595615"/>
    </source>
</evidence>
<feature type="transmembrane region" description="Helical" evidence="1">
    <location>
        <begin position="152"/>
        <end position="173"/>
    </location>
</feature>
<evidence type="ECO:0000313" key="2">
    <source>
        <dbReference type="EMBL" id="MFC3712337.1"/>
    </source>
</evidence>
<feature type="transmembrane region" description="Helical" evidence="1">
    <location>
        <begin position="24"/>
        <end position="45"/>
    </location>
</feature>
<keyword evidence="1" id="KW-0812">Transmembrane</keyword>
<feature type="transmembrane region" description="Helical" evidence="1">
    <location>
        <begin position="208"/>
        <end position="232"/>
    </location>
</feature>
<name>A0ABV7XAL8_9SPHN</name>
<feature type="transmembrane region" description="Helical" evidence="1">
    <location>
        <begin position="108"/>
        <end position="131"/>
    </location>
</feature>
<dbReference type="Proteomes" id="UP001595615">
    <property type="component" value="Unassembled WGS sequence"/>
</dbReference>
<feature type="transmembrane region" description="Helical" evidence="1">
    <location>
        <begin position="244"/>
        <end position="265"/>
    </location>
</feature>
<accession>A0ABV7XAL8</accession>
<comment type="caution">
    <text evidence="2">The sequence shown here is derived from an EMBL/GenBank/DDBJ whole genome shotgun (WGS) entry which is preliminary data.</text>
</comment>
<gene>
    <name evidence="2" type="ORF">ACFOMD_07140</name>
</gene>
<dbReference type="RefSeq" id="WP_380859008.1">
    <property type="nucleotide sequence ID" value="NZ_JBHRXV010000004.1"/>
</dbReference>
<dbReference type="InterPro" id="IPR010295">
    <property type="entry name" value="DUF898"/>
</dbReference>
<evidence type="ECO:0000256" key="1">
    <source>
        <dbReference type="SAM" id="Phobius"/>
    </source>
</evidence>
<keyword evidence="1" id="KW-0472">Membrane</keyword>
<sequence length="353" mass="38732">MDETTGSARDSFAFDGNIADYARIAFVNLLLTLLTLLTLGVYAFWGSARARRYLWAHTRFVDDHLEWTGTGKELFKGFVAVFFLVMLPLLLINLLLQSAVMRGEPLTAGLLGLGFTLSILYLLGVAHFRMLRYRLSRTLWRGIRGGSDRAGWRYGGFALARGALLLPTFWLTLPSYNIALWNRRWGEMSFGPFPFETAATTKGLYKRFFGLFGLAILGFLVMGLMLGFMVAAGEARLASTLVTGFMYLLFALVGALYFAVYFRNAVGGLSLGGLHFRFLASSGDWVRFFAGNLALVVVTLGLGVVLLPYRNWQFFITHLAATGGIDADTLSQSSARAPGEGEGLAGAFEIGAI</sequence>
<feature type="transmembrane region" description="Helical" evidence="1">
    <location>
        <begin position="285"/>
        <end position="309"/>
    </location>
</feature>
<organism evidence="2 3">
    <name type="scientific">Sphingoaurantiacus capsulatus</name>
    <dbReference type="NCBI Taxonomy" id="1771310"/>
    <lineage>
        <taxon>Bacteria</taxon>
        <taxon>Pseudomonadati</taxon>
        <taxon>Pseudomonadota</taxon>
        <taxon>Alphaproteobacteria</taxon>
        <taxon>Sphingomonadales</taxon>
        <taxon>Sphingosinicellaceae</taxon>
        <taxon>Sphingoaurantiacus</taxon>
    </lineage>
</organism>
<dbReference type="EMBL" id="JBHRXV010000004">
    <property type="protein sequence ID" value="MFC3712337.1"/>
    <property type="molecule type" value="Genomic_DNA"/>
</dbReference>
<keyword evidence="1" id="KW-1133">Transmembrane helix</keyword>
<dbReference type="Pfam" id="PF05987">
    <property type="entry name" value="DUF898"/>
    <property type="match status" value="1"/>
</dbReference>
<keyword evidence="3" id="KW-1185">Reference proteome</keyword>
<protein>
    <submittedName>
        <fullName evidence="2">DUF898 family protein</fullName>
    </submittedName>
</protein>